<dbReference type="EMBL" id="JAEUBD010001178">
    <property type="protein sequence ID" value="KAH3665218.1"/>
    <property type="molecule type" value="Genomic_DNA"/>
</dbReference>
<evidence type="ECO:0000313" key="2">
    <source>
        <dbReference type="EMBL" id="KAH3665218.1"/>
    </source>
</evidence>
<evidence type="ECO:0000313" key="3">
    <source>
        <dbReference type="Proteomes" id="UP000788993"/>
    </source>
</evidence>
<keyword evidence="3" id="KW-1185">Reference proteome</keyword>
<dbReference type="Proteomes" id="UP000788993">
    <property type="component" value="Unassembled WGS sequence"/>
</dbReference>
<protein>
    <submittedName>
        <fullName evidence="2">Uncharacterized protein</fullName>
    </submittedName>
</protein>
<comment type="caution">
    <text evidence="2">The sequence shown here is derived from an EMBL/GenBank/DDBJ whole genome shotgun (WGS) entry which is preliminary data.</text>
</comment>
<proteinExistence type="predicted"/>
<keyword evidence="1" id="KW-0732">Signal</keyword>
<name>A0A9P8P454_9ASCO</name>
<reference evidence="2" key="1">
    <citation type="journal article" date="2021" name="Open Biol.">
        <title>Shared evolutionary footprints suggest mitochondrial oxidative damage underlies multiple complex I losses in fungi.</title>
        <authorList>
            <person name="Schikora-Tamarit M.A."/>
            <person name="Marcet-Houben M."/>
            <person name="Nosek J."/>
            <person name="Gabaldon T."/>
        </authorList>
    </citation>
    <scope>NUCLEOTIDE SEQUENCE</scope>
    <source>
        <strain evidence="2">NCAIM Y.01608</strain>
    </source>
</reference>
<dbReference type="AlphaFoldDB" id="A0A9P8P454"/>
<feature type="chain" id="PRO_5040303825" evidence="1">
    <location>
        <begin position="25"/>
        <end position="159"/>
    </location>
</feature>
<organism evidence="2 3">
    <name type="scientific">Ogataea polymorpha</name>
    <dbReference type="NCBI Taxonomy" id="460523"/>
    <lineage>
        <taxon>Eukaryota</taxon>
        <taxon>Fungi</taxon>
        <taxon>Dikarya</taxon>
        <taxon>Ascomycota</taxon>
        <taxon>Saccharomycotina</taxon>
        <taxon>Pichiomycetes</taxon>
        <taxon>Pichiales</taxon>
        <taxon>Pichiaceae</taxon>
        <taxon>Ogataea</taxon>
    </lineage>
</organism>
<sequence>MRDEHRVSIQILKCRALLLCSTLARTPCGAASTDGLRLARGVARLPARLCGVGFVSSKDILASLIIIFCDSTKRSNSPGLWFLILVAASILLRSTFKELLTTSISNLRVNLRLATSYNSFSNCKIPNNHGFGYSKTLDDFVWSIILQTNGITISSLLWS</sequence>
<feature type="signal peptide" evidence="1">
    <location>
        <begin position="1"/>
        <end position="24"/>
    </location>
</feature>
<gene>
    <name evidence="2" type="ORF">OGATHE_004033</name>
</gene>
<accession>A0A9P8P454</accession>
<evidence type="ECO:0000256" key="1">
    <source>
        <dbReference type="SAM" id="SignalP"/>
    </source>
</evidence>
<reference evidence="2" key="2">
    <citation type="submission" date="2021-01" db="EMBL/GenBank/DDBJ databases">
        <authorList>
            <person name="Schikora-Tamarit M.A."/>
        </authorList>
    </citation>
    <scope>NUCLEOTIDE SEQUENCE</scope>
    <source>
        <strain evidence="2">NCAIM Y.01608</strain>
    </source>
</reference>